<dbReference type="InterPro" id="IPR011008">
    <property type="entry name" value="Dimeric_a/b-barrel"/>
</dbReference>
<gene>
    <name evidence="1" type="ORF">ACFSKV_07540</name>
</gene>
<dbReference type="InterPro" id="IPR008000">
    <property type="entry name" value="Rham/fucose_mutarotase"/>
</dbReference>
<protein>
    <submittedName>
        <fullName evidence="1">L-rhamnose mutarotase</fullName>
    </submittedName>
</protein>
<dbReference type="InterPro" id="IPR052996">
    <property type="entry name" value="Carb_Metab_Mutarotase"/>
</dbReference>
<evidence type="ECO:0000313" key="1">
    <source>
        <dbReference type="EMBL" id="MFD2201414.1"/>
    </source>
</evidence>
<evidence type="ECO:0000313" key="2">
    <source>
        <dbReference type="Proteomes" id="UP001597414"/>
    </source>
</evidence>
<dbReference type="PANTHER" id="PTHR43239:SF1">
    <property type="entry name" value="UPF0734 PROTEIN DDB_G0273871_DDB_G0273177"/>
    <property type="match status" value="1"/>
</dbReference>
<dbReference type="Proteomes" id="UP001597414">
    <property type="component" value="Unassembled WGS sequence"/>
</dbReference>
<reference evidence="2" key="1">
    <citation type="journal article" date="2019" name="Int. J. Syst. Evol. Microbiol.">
        <title>The Global Catalogue of Microorganisms (GCM) 10K type strain sequencing project: providing services to taxonomists for standard genome sequencing and annotation.</title>
        <authorList>
            <consortium name="The Broad Institute Genomics Platform"/>
            <consortium name="The Broad Institute Genome Sequencing Center for Infectious Disease"/>
            <person name="Wu L."/>
            <person name="Ma J."/>
        </authorList>
    </citation>
    <scope>NUCLEOTIDE SEQUENCE [LARGE SCALE GENOMIC DNA]</scope>
    <source>
        <strain evidence="2">KCTC 19812</strain>
    </source>
</reference>
<dbReference type="SUPFAM" id="SSF54909">
    <property type="entry name" value="Dimeric alpha+beta barrel"/>
    <property type="match status" value="1"/>
</dbReference>
<dbReference type="RefSeq" id="WP_380801332.1">
    <property type="nucleotide sequence ID" value="NZ_JBHUIV010000010.1"/>
</dbReference>
<dbReference type="Pfam" id="PF05336">
    <property type="entry name" value="rhaM"/>
    <property type="match status" value="1"/>
</dbReference>
<sequence>MATKRYCLTLNLKNDPVLIEEYERYHKQIPEAILQSFKDADILSMELYRWETRLFMVLDVSENFSFERKKLLDENNPKVKEWENLMLKYQEPIAENKSSEKWVLMNQIFKTN</sequence>
<keyword evidence="2" id="KW-1185">Reference proteome</keyword>
<comment type="caution">
    <text evidence="1">The sequence shown here is derived from an EMBL/GenBank/DDBJ whole genome shotgun (WGS) entry which is preliminary data.</text>
</comment>
<dbReference type="Gene3D" id="3.30.70.100">
    <property type="match status" value="1"/>
</dbReference>
<name>A0ABW5B7D3_9BACT</name>
<dbReference type="EMBL" id="JBHUIV010000010">
    <property type="protein sequence ID" value="MFD2201414.1"/>
    <property type="molecule type" value="Genomic_DNA"/>
</dbReference>
<proteinExistence type="predicted"/>
<accession>A0ABW5B7D3</accession>
<organism evidence="1 2">
    <name type="scientific">Shivajiella indica</name>
    <dbReference type="NCBI Taxonomy" id="872115"/>
    <lineage>
        <taxon>Bacteria</taxon>
        <taxon>Pseudomonadati</taxon>
        <taxon>Bacteroidota</taxon>
        <taxon>Cytophagia</taxon>
        <taxon>Cytophagales</taxon>
        <taxon>Cyclobacteriaceae</taxon>
        <taxon>Shivajiella</taxon>
    </lineage>
</organism>
<dbReference type="PANTHER" id="PTHR43239">
    <property type="entry name" value="UPF0734 PROTEIN DDB_G0273871/DDB_G0273177"/>
    <property type="match status" value="1"/>
</dbReference>